<accession>A0A4Y2RQL6</accession>
<dbReference type="Proteomes" id="UP000499080">
    <property type="component" value="Unassembled WGS sequence"/>
</dbReference>
<gene>
    <name evidence="1" type="ORF">AVEN_55802_1</name>
</gene>
<protein>
    <submittedName>
        <fullName evidence="1">Uncharacterized protein</fullName>
    </submittedName>
</protein>
<organism evidence="1 2">
    <name type="scientific">Araneus ventricosus</name>
    <name type="common">Orbweaver spider</name>
    <name type="synonym">Epeira ventricosa</name>
    <dbReference type="NCBI Taxonomy" id="182803"/>
    <lineage>
        <taxon>Eukaryota</taxon>
        <taxon>Metazoa</taxon>
        <taxon>Ecdysozoa</taxon>
        <taxon>Arthropoda</taxon>
        <taxon>Chelicerata</taxon>
        <taxon>Arachnida</taxon>
        <taxon>Araneae</taxon>
        <taxon>Araneomorphae</taxon>
        <taxon>Entelegynae</taxon>
        <taxon>Araneoidea</taxon>
        <taxon>Araneidae</taxon>
        <taxon>Araneus</taxon>
    </lineage>
</organism>
<reference evidence="1 2" key="1">
    <citation type="journal article" date="2019" name="Sci. Rep.">
        <title>Orb-weaving spider Araneus ventricosus genome elucidates the spidroin gene catalogue.</title>
        <authorList>
            <person name="Kono N."/>
            <person name="Nakamura H."/>
            <person name="Ohtoshi R."/>
            <person name="Moran D.A.P."/>
            <person name="Shinohara A."/>
            <person name="Yoshida Y."/>
            <person name="Fujiwara M."/>
            <person name="Mori M."/>
            <person name="Tomita M."/>
            <person name="Arakawa K."/>
        </authorList>
    </citation>
    <scope>NUCLEOTIDE SEQUENCE [LARGE SCALE GENOMIC DNA]</scope>
</reference>
<proteinExistence type="predicted"/>
<keyword evidence="2" id="KW-1185">Reference proteome</keyword>
<sequence>MLCLETIGESFQPFLFDVWRWLSHMSRCCQGTLCGIAKCRASSTTTAIIAVEQVKPIEVGRERPMFREKESIFSNPLRGIETNSGHYVIDFPTCLYRRCSRNFANPQTCSSGGGLLCAV</sequence>
<name>A0A4Y2RQL6_ARAVE</name>
<dbReference type="EMBL" id="BGPR01018035">
    <property type="protein sequence ID" value="GBN78087.1"/>
    <property type="molecule type" value="Genomic_DNA"/>
</dbReference>
<dbReference type="AlphaFoldDB" id="A0A4Y2RQL6"/>
<evidence type="ECO:0000313" key="2">
    <source>
        <dbReference type="Proteomes" id="UP000499080"/>
    </source>
</evidence>
<comment type="caution">
    <text evidence="1">The sequence shown here is derived from an EMBL/GenBank/DDBJ whole genome shotgun (WGS) entry which is preliminary data.</text>
</comment>
<evidence type="ECO:0000313" key="1">
    <source>
        <dbReference type="EMBL" id="GBN78087.1"/>
    </source>
</evidence>